<evidence type="ECO:0000256" key="5">
    <source>
        <dbReference type="ARBA" id="ARBA00022884"/>
    </source>
</evidence>
<evidence type="ECO:0000256" key="9">
    <source>
        <dbReference type="ARBA" id="ARBA00030245"/>
    </source>
</evidence>
<evidence type="ECO:0000256" key="12">
    <source>
        <dbReference type="RuleBase" id="RU004374"/>
    </source>
</evidence>
<dbReference type="GO" id="GO:0003743">
    <property type="term" value="F:translation initiation factor activity"/>
    <property type="evidence" value="ECO:0007669"/>
    <property type="project" value="UniProtKB-KW"/>
</dbReference>
<dbReference type="GO" id="GO:0005634">
    <property type="term" value="C:nucleus"/>
    <property type="evidence" value="ECO:0007669"/>
    <property type="project" value="UniProtKB-SubCell"/>
</dbReference>
<evidence type="ECO:0000256" key="10">
    <source>
        <dbReference type="ARBA" id="ARBA00032656"/>
    </source>
</evidence>
<keyword evidence="4" id="KW-0810">Translation regulation</keyword>
<dbReference type="PANTHER" id="PTHR11960">
    <property type="entry name" value="EUKARYOTIC TRANSLATION INITIATION FACTOR 4E RELATED"/>
    <property type="match status" value="1"/>
</dbReference>
<accession>A0A6A4M332</accession>
<keyword evidence="6 12" id="KW-0648">Protein biosynthesis</keyword>
<name>A0A6A4M332_9ERIC</name>
<evidence type="ECO:0000256" key="2">
    <source>
        <dbReference type="ARBA" id="ARBA00009860"/>
    </source>
</evidence>
<evidence type="ECO:0000256" key="8">
    <source>
        <dbReference type="ARBA" id="ARBA00025991"/>
    </source>
</evidence>
<feature type="compositionally biased region" description="Acidic residues" evidence="13">
    <location>
        <begin position="26"/>
        <end position="37"/>
    </location>
</feature>
<dbReference type="Gene3D" id="3.30.760.10">
    <property type="entry name" value="RNA Cap, Translation Initiation Factor Eif4e"/>
    <property type="match status" value="1"/>
</dbReference>
<keyword evidence="3 12" id="KW-0396">Initiation factor</keyword>
<keyword evidence="7" id="KW-0539">Nucleus</keyword>
<keyword evidence="14" id="KW-1133">Transmembrane helix</keyword>
<dbReference type="InterPro" id="IPR001040">
    <property type="entry name" value="TIF_eIF_4E"/>
</dbReference>
<organism evidence="15 16">
    <name type="scientific">Rhododendron williamsianum</name>
    <dbReference type="NCBI Taxonomy" id="262921"/>
    <lineage>
        <taxon>Eukaryota</taxon>
        <taxon>Viridiplantae</taxon>
        <taxon>Streptophyta</taxon>
        <taxon>Embryophyta</taxon>
        <taxon>Tracheophyta</taxon>
        <taxon>Spermatophyta</taxon>
        <taxon>Magnoliopsida</taxon>
        <taxon>eudicotyledons</taxon>
        <taxon>Gunneridae</taxon>
        <taxon>Pentapetalae</taxon>
        <taxon>asterids</taxon>
        <taxon>Ericales</taxon>
        <taxon>Ericaceae</taxon>
        <taxon>Ericoideae</taxon>
        <taxon>Rhodoreae</taxon>
        <taxon>Rhododendron</taxon>
    </lineage>
</organism>
<comment type="caution">
    <text evidence="15">The sequence shown here is derived from an EMBL/GenBank/DDBJ whole genome shotgun (WGS) entry which is preliminary data.</text>
</comment>
<feature type="non-terminal residue" evidence="15">
    <location>
        <position position="1"/>
    </location>
</feature>
<dbReference type="EMBL" id="QEFC01000927">
    <property type="protein sequence ID" value="KAE9461959.1"/>
    <property type="molecule type" value="Genomic_DNA"/>
</dbReference>
<evidence type="ECO:0000313" key="15">
    <source>
        <dbReference type="EMBL" id="KAE9461959.1"/>
    </source>
</evidence>
<evidence type="ECO:0000256" key="6">
    <source>
        <dbReference type="ARBA" id="ARBA00022917"/>
    </source>
</evidence>
<sequence length="219" mass="24521">MVEEVGYSSAATEEPPTDSTSRAPIDDDDDDDGGDAAEIVADDDTTALVAQPHPLEHSWTFWFDNPSAKSKQAAWGSSIRPVYTFSSVEEFWRYTHTYIDMFPQGICWCLPLSFVRCSIFYDSQFHDSFTYFTSFPLKITFSAACTTIFTVQVNWLWEQTSIVLNTKLNQNGKILYVLMGGSGLSAFLGGNLTLVGCIHLIMEMKSVEQLSMSELGRKK</sequence>
<dbReference type="GO" id="GO:0000340">
    <property type="term" value="F:RNA 7-methylguanosine cap binding"/>
    <property type="evidence" value="ECO:0007669"/>
    <property type="project" value="TreeGrafter"/>
</dbReference>
<proteinExistence type="inferred from homology"/>
<dbReference type="AlphaFoldDB" id="A0A6A4M332"/>
<feature type="region of interest" description="Disordered" evidence="13">
    <location>
        <begin position="1"/>
        <end position="37"/>
    </location>
</feature>
<evidence type="ECO:0000256" key="13">
    <source>
        <dbReference type="SAM" id="MobiDB-lite"/>
    </source>
</evidence>
<evidence type="ECO:0000256" key="11">
    <source>
        <dbReference type="ARBA" id="ARBA00041713"/>
    </source>
</evidence>
<evidence type="ECO:0000256" key="14">
    <source>
        <dbReference type="SAM" id="Phobius"/>
    </source>
</evidence>
<comment type="subunit">
    <text evidence="8">EIF4F is a multi-subunit complex, the composition of which varies with external and internal environmental conditions. It is composed of at least EIF4A, EIF4E and EIF4G. EIF4E is also known to interact with other partners. In higher plants two isoforms of EIF4F have been identified, named isoform EIF4F and isoform EIF(iso)4F. Isoform EIF4F has subunits p220 and p26, whereas isoform EIF(iso)4F has subunits p82 and p28.</text>
</comment>
<dbReference type="PANTHER" id="PTHR11960:SF8">
    <property type="entry name" value="EUKARYOTIC TRANSLATION INITIATION FACTOR 4E1-RELATED"/>
    <property type="match status" value="1"/>
</dbReference>
<reference evidence="15 16" key="1">
    <citation type="journal article" date="2019" name="Genome Biol. Evol.">
        <title>The Rhododendron genome and chromosomal organization provide insight into shared whole-genome duplications across the heath family (Ericaceae).</title>
        <authorList>
            <person name="Soza V.L."/>
            <person name="Lindsley D."/>
            <person name="Waalkes A."/>
            <person name="Ramage E."/>
            <person name="Patwardhan R.P."/>
            <person name="Burton J.N."/>
            <person name="Adey A."/>
            <person name="Kumar A."/>
            <person name="Qiu R."/>
            <person name="Shendure J."/>
            <person name="Hall B."/>
        </authorList>
    </citation>
    <scope>NUCLEOTIDE SEQUENCE [LARGE SCALE GENOMIC DNA]</scope>
    <source>
        <strain evidence="15">RSF 1966-606</strain>
    </source>
</reference>
<keyword evidence="16" id="KW-1185">Reference proteome</keyword>
<evidence type="ECO:0000256" key="7">
    <source>
        <dbReference type="ARBA" id="ARBA00023242"/>
    </source>
</evidence>
<dbReference type="OrthoDB" id="590761at2759"/>
<evidence type="ECO:0000256" key="3">
    <source>
        <dbReference type="ARBA" id="ARBA00022540"/>
    </source>
</evidence>
<keyword evidence="5 12" id="KW-0694">RNA-binding</keyword>
<dbReference type="GO" id="GO:0016281">
    <property type="term" value="C:eukaryotic translation initiation factor 4F complex"/>
    <property type="evidence" value="ECO:0007669"/>
    <property type="project" value="TreeGrafter"/>
</dbReference>
<feature type="transmembrane region" description="Helical" evidence="14">
    <location>
        <begin position="174"/>
        <end position="202"/>
    </location>
</feature>
<keyword evidence="14" id="KW-0812">Transmembrane</keyword>
<gene>
    <name evidence="15" type="ORF">C3L33_06119</name>
</gene>
<evidence type="ECO:0000256" key="1">
    <source>
        <dbReference type="ARBA" id="ARBA00004123"/>
    </source>
</evidence>
<dbReference type="GO" id="GO:0006417">
    <property type="term" value="P:regulation of translation"/>
    <property type="evidence" value="ECO:0007669"/>
    <property type="project" value="UniProtKB-KW"/>
</dbReference>
<comment type="similarity">
    <text evidence="2 12">Belongs to the eukaryotic initiation factor 4E family.</text>
</comment>
<comment type="subcellular location">
    <subcellularLocation>
        <location evidence="1">Nucleus</location>
    </subcellularLocation>
</comment>
<dbReference type="Proteomes" id="UP000428333">
    <property type="component" value="Linkage Group LG04"/>
</dbReference>
<dbReference type="Pfam" id="PF01652">
    <property type="entry name" value="IF4E"/>
    <property type="match status" value="1"/>
</dbReference>
<evidence type="ECO:0000256" key="4">
    <source>
        <dbReference type="ARBA" id="ARBA00022845"/>
    </source>
</evidence>
<dbReference type="InterPro" id="IPR023398">
    <property type="entry name" value="TIF_eIF4e-like"/>
</dbReference>
<protein>
    <recommendedName>
        <fullName evidence="10">eIF-4F 25 kDa subunit</fullName>
    </recommendedName>
    <alternativeName>
        <fullName evidence="11">eIF-4F p26 subunit</fullName>
    </alternativeName>
    <alternativeName>
        <fullName evidence="9">mRNA cap-binding protein</fullName>
    </alternativeName>
</protein>
<evidence type="ECO:0000313" key="16">
    <source>
        <dbReference type="Proteomes" id="UP000428333"/>
    </source>
</evidence>
<dbReference type="SUPFAM" id="SSF55418">
    <property type="entry name" value="eIF4e-like"/>
    <property type="match status" value="1"/>
</dbReference>
<dbReference type="GO" id="GO:0009615">
    <property type="term" value="P:response to virus"/>
    <property type="evidence" value="ECO:0007669"/>
    <property type="project" value="UniProtKB-ARBA"/>
</dbReference>
<keyword evidence="14" id="KW-0472">Membrane</keyword>